<dbReference type="AlphaFoldDB" id="A0AA39QX03"/>
<comment type="caution">
    <text evidence="3">The sequence shown here is derived from an EMBL/GenBank/DDBJ whole genome shotgun (WGS) entry which is preliminary data.</text>
</comment>
<dbReference type="InterPro" id="IPR037460">
    <property type="entry name" value="SEST-like"/>
</dbReference>
<dbReference type="PANTHER" id="PTHR37981:SF1">
    <property type="entry name" value="SGNH HYDROLASE-TYPE ESTERASE DOMAIN-CONTAINING PROTEIN"/>
    <property type="match status" value="1"/>
</dbReference>
<dbReference type="EMBL" id="JAFEKC020000015">
    <property type="protein sequence ID" value="KAK0510753.1"/>
    <property type="molecule type" value="Genomic_DNA"/>
</dbReference>
<evidence type="ECO:0000313" key="3">
    <source>
        <dbReference type="EMBL" id="KAK0510753.1"/>
    </source>
</evidence>
<accession>A0AA39QX03</accession>
<name>A0AA39QX03_9LECA</name>
<dbReference type="InterPro" id="IPR013830">
    <property type="entry name" value="SGNH_hydro"/>
</dbReference>
<organism evidence="3 4">
    <name type="scientific">Cladonia borealis</name>
    <dbReference type="NCBI Taxonomy" id="184061"/>
    <lineage>
        <taxon>Eukaryota</taxon>
        <taxon>Fungi</taxon>
        <taxon>Dikarya</taxon>
        <taxon>Ascomycota</taxon>
        <taxon>Pezizomycotina</taxon>
        <taxon>Lecanoromycetes</taxon>
        <taxon>OSLEUM clade</taxon>
        <taxon>Lecanoromycetidae</taxon>
        <taxon>Lecanorales</taxon>
        <taxon>Lecanorineae</taxon>
        <taxon>Cladoniaceae</taxon>
        <taxon>Cladonia</taxon>
    </lineage>
</organism>
<dbReference type="GO" id="GO:0006629">
    <property type="term" value="P:lipid metabolic process"/>
    <property type="evidence" value="ECO:0007669"/>
    <property type="project" value="TreeGrafter"/>
</dbReference>
<dbReference type="SUPFAM" id="SSF52266">
    <property type="entry name" value="SGNH hydrolase"/>
    <property type="match status" value="1"/>
</dbReference>
<protein>
    <recommendedName>
        <fullName evidence="2">SGNH hydrolase-type esterase domain-containing protein</fullName>
    </recommendedName>
</protein>
<dbReference type="Pfam" id="PF13472">
    <property type="entry name" value="Lipase_GDSL_2"/>
    <property type="match status" value="1"/>
</dbReference>
<reference evidence="3" key="1">
    <citation type="submission" date="2023-03" db="EMBL/GenBank/DDBJ databases">
        <title>Complete genome of Cladonia borealis.</title>
        <authorList>
            <person name="Park H."/>
        </authorList>
    </citation>
    <scope>NUCLEOTIDE SEQUENCE</scope>
    <source>
        <strain evidence="3">ANT050790</strain>
    </source>
</reference>
<dbReference type="CDD" id="cd01823">
    <property type="entry name" value="SEST_like"/>
    <property type="match status" value="1"/>
</dbReference>
<feature type="chain" id="PRO_5041366379" description="SGNH hydrolase-type esterase domain-containing protein" evidence="1">
    <location>
        <begin position="22"/>
        <end position="386"/>
    </location>
</feature>
<evidence type="ECO:0000256" key="1">
    <source>
        <dbReference type="SAM" id="SignalP"/>
    </source>
</evidence>
<feature type="domain" description="SGNH hydrolase-type esterase" evidence="2">
    <location>
        <begin position="28"/>
        <end position="230"/>
    </location>
</feature>
<dbReference type="InterPro" id="IPR036514">
    <property type="entry name" value="SGNH_hydro_sf"/>
</dbReference>
<dbReference type="GO" id="GO:0016788">
    <property type="term" value="F:hydrolase activity, acting on ester bonds"/>
    <property type="evidence" value="ECO:0007669"/>
    <property type="project" value="InterPro"/>
</dbReference>
<dbReference type="Gene3D" id="3.40.50.1110">
    <property type="entry name" value="SGNH hydrolase"/>
    <property type="match status" value="1"/>
</dbReference>
<keyword evidence="4" id="KW-1185">Reference proteome</keyword>
<dbReference type="Proteomes" id="UP001166286">
    <property type="component" value="Unassembled WGS sequence"/>
</dbReference>
<dbReference type="PANTHER" id="PTHR37981">
    <property type="entry name" value="LIPASE 2"/>
    <property type="match status" value="1"/>
</dbReference>
<gene>
    <name evidence="3" type="ORF">JMJ35_007185</name>
</gene>
<evidence type="ECO:0000313" key="4">
    <source>
        <dbReference type="Proteomes" id="UP001166286"/>
    </source>
</evidence>
<proteinExistence type="predicted"/>
<sequence length="386" mass="41914">MLKARIPVYLVSMVLFRLASCNIKNWAALGDSFASGIGAGDRVNLNTGDTTCSRYTQAYAEVMNVVIDNYEPITRNLSWPACSGADTDYVIANEVPAISPESDIVTLTIGGNNVGFGDCANACIFKVNRFPDCGTTLANTGDLINNVLPGQLDAALDAIMTRVISPGFKIYFTSYPHFWNVDSTACNDVSFNFWADTTPNFLTQALRTQMNGLTESLNAQISAAAGRANARDKRKPVVFVDVSPAYNTHRYCDIGIEEPDPDSSNPNEQRWFQKIGSSTTTWATNELALDPSLTVSSGWASVLGSDKLNTASNTWVFDALNRAFHPTIDGQDGIKNVLLSAYTATPPSTGAYALQTESSLERRTAMVERADVPEVTQVPKPRRFTA</sequence>
<feature type="signal peptide" evidence="1">
    <location>
        <begin position="1"/>
        <end position="21"/>
    </location>
</feature>
<evidence type="ECO:0000259" key="2">
    <source>
        <dbReference type="Pfam" id="PF13472"/>
    </source>
</evidence>
<keyword evidence="1" id="KW-0732">Signal</keyword>